<dbReference type="PANTHER" id="PTHR46179:SF19">
    <property type="entry name" value="C2H2 FINGER DOMAIN TRANSCRIPTION FACTOR (EUROFUNG)-RELATED"/>
    <property type="match status" value="1"/>
</dbReference>
<organism evidence="4 5">
    <name type="scientific">Cyphellophora europaea (strain CBS 101466)</name>
    <name type="common">Phialophora europaea</name>
    <dbReference type="NCBI Taxonomy" id="1220924"/>
    <lineage>
        <taxon>Eukaryota</taxon>
        <taxon>Fungi</taxon>
        <taxon>Dikarya</taxon>
        <taxon>Ascomycota</taxon>
        <taxon>Pezizomycotina</taxon>
        <taxon>Eurotiomycetes</taxon>
        <taxon>Chaetothyriomycetidae</taxon>
        <taxon>Chaetothyriales</taxon>
        <taxon>Cyphellophoraceae</taxon>
        <taxon>Cyphellophora</taxon>
    </lineage>
</organism>
<dbReference type="STRING" id="1220924.W2S6A5"/>
<dbReference type="InterPro" id="IPR013087">
    <property type="entry name" value="Znf_C2H2_type"/>
</dbReference>
<dbReference type="SMART" id="SM00355">
    <property type="entry name" value="ZnF_C2H2"/>
    <property type="match status" value="3"/>
</dbReference>
<feature type="domain" description="C2H2-type" evidence="3">
    <location>
        <begin position="408"/>
        <end position="438"/>
    </location>
</feature>
<evidence type="ECO:0000313" key="5">
    <source>
        <dbReference type="Proteomes" id="UP000030752"/>
    </source>
</evidence>
<dbReference type="SUPFAM" id="SSF57667">
    <property type="entry name" value="beta-beta-alpha zinc fingers"/>
    <property type="match status" value="1"/>
</dbReference>
<dbReference type="PANTHER" id="PTHR46179">
    <property type="entry name" value="ZINC FINGER PROTEIN"/>
    <property type="match status" value="1"/>
</dbReference>
<dbReference type="GO" id="GO:0006357">
    <property type="term" value="P:regulation of transcription by RNA polymerase II"/>
    <property type="evidence" value="ECO:0007669"/>
    <property type="project" value="TreeGrafter"/>
</dbReference>
<evidence type="ECO:0000313" key="4">
    <source>
        <dbReference type="EMBL" id="ETN43449.1"/>
    </source>
</evidence>
<dbReference type="GeneID" id="19969947"/>
<evidence type="ECO:0000259" key="3">
    <source>
        <dbReference type="PROSITE" id="PS50157"/>
    </source>
</evidence>
<dbReference type="HOGENOM" id="CLU_021529_2_0_1"/>
<dbReference type="PROSITE" id="PS50157">
    <property type="entry name" value="ZINC_FINGER_C2H2_2"/>
    <property type="match status" value="1"/>
</dbReference>
<feature type="region of interest" description="Disordered" evidence="2">
    <location>
        <begin position="82"/>
        <end position="385"/>
    </location>
</feature>
<feature type="compositionally biased region" description="Basic and acidic residues" evidence="2">
    <location>
        <begin position="121"/>
        <end position="147"/>
    </location>
</feature>
<keyword evidence="1" id="KW-0479">Metal-binding</keyword>
<dbReference type="InParanoid" id="W2S6A5"/>
<dbReference type="EMBL" id="KB822718">
    <property type="protein sequence ID" value="ETN43449.1"/>
    <property type="molecule type" value="Genomic_DNA"/>
</dbReference>
<proteinExistence type="predicted"/>
<evidence type="ECO:0000256" key="1">
    <source>
        <dbReference type="PROSITE-ProRule" id="PRU00042"/>
    </source>
</evidence>
<sequence>MATETSDDYSETLAAQIARLKSPGLEVTEVKLRHVSESPPLVSRDSSAVPSDVDESGGPYEDRKPGSQGDYVLLSQLAPNNPDAAEHALNHALPVIEKNNSSPPRPMSIDPPRSTIDAADEDHIPHSDVLKQDQDGDFRLRARKESLEGALCRNGGRLSLQDPPSPNAEKKQQYDIRPPPLRPSLAPRQEGFVEDSLAKSPLLSKFTIDERNGDPNNTLAAMQTTSPPRPSVGPQEGRQTLPSLTTALSDAGSPFSAPSPYLSRSASSTFGHPLSSISSAMSPPNYSSNPSLWTTSRKQTNSTSTPSDYAASASTPQSAWTTQSPAGSLTTPLSSTSSHPAPPPPSAAQPGSIAEPTLTTTASGPLLSPTHQPLPSDHSANSSISISSPTAALSTAAAAQAASLNGIFRCSMPGCTAVPFQTQYLLNSHMNVHSDQRPHFCPVRDCPRGPGGQGFKRKNEMIRHGLVHTSPGYTCPFCPDQTHRYPRPDNLQRHVRVHHMEKDRDDPMLREVLAQRPEGGARGRRRRLGT</sequence>
<keyword evidence="1" id="KW-0863">Zinc-finger</keyword>
<feature type="compositionally biased region" description="Low complexity" evidence="2">
    <location>
        <begin position="324"/>
        <end position="339"/>
    </location>
</feature>
<protein>
    <recommendedName>
        <fullName evidence="3">C2H2-type domain-containing protein</fullName>
    </recommendedName>
</protein>
<name>W2S6A5_CYPE1</name>
<accession>W2S6A5</accession>
<feature type="compositionally biased region" description="Polar residues" evidence="2">
    <location>
        <begin position="214"/>
        <end position="226"/>
    </location>
</feature>
<dbReference type="RefSeq" id="XP_008715185.1">
    <property type="nucleotide sequence ID" value="XM_008716963.1"/>
</dbReference>
<feature type="compositionally biased region" description="Polar residues" evidence="2">
    <location>
        <begin position="357"/>
        <end position="373"/>
    </location>
</feature>
<dbReference type="Gene3D" id="3.30.160.60">
    <property type="entry name" value="Classic Zinc Finger"/>
    <property type="match status" value="2"/>
</dbReference>
<feature type="compositionally biased region" description="Polar residues" evidence="2">
    <location>
        <begin position="237"/>
        <end position="248"/>
    </location>
</feature>
<reference evidence="4 5" key="1">
    <citation type="submission" date="2013-03" db="EMBL/GenBank/DDBJ databases">
        <title>The Genome Sequence of Phialophora europaea CBS 101466.</title>
        <authorList>
            <consortium name="The Broad Institute Genomics Platform"/>
            <person name="Cuomo C."/>
            <person name="de Hoog S."/>
            <person name="Gorbushina A."/>
            <person name="Walker B."/>
            <person name="Young S.K."/>
            <person name="Zeng Q."/>
            <person name="Gargeya S."/>
            <person name="Fitzgerald M."/>
            <person name="Haas B."/>
            <person name="Abouelleil A."/>
            <person name="Allen A.W."/>
            <person name="Alvarado L."/>
            <person name="Arachchi H.M."/>
            <person name="Berlin A.M."/>
            <person name="Chapman S.B."/>
            <person name="Gainer-Dewar J."/>
            <person name="Goldberg J."/>
            <person name="Griggs A."/>
            <person name="Gujja S."/>
            <person name="Hansen M."/>
            <person name="Howarth C."/>
            <person name="Imamovic A."/>
            <person name="Ireland A."/>
            <person name="Larimer J."/>
            <person name="McCowan C."/>
            <person name="Murphy C."/>
            <person name="Pearson M."/>
            <person name="Poon T.W."/>
            <person name="Priest M."/>
            <person name="Roberts A."/>
            <person name="Saif S."/>
            <person name="Shea T."/>
            <person name="Sisk P."/>
            <person name="Sykes S."/>
            <person name="Wortman J."/>
            <person name="Nusbaum C."/>
            <person name="Birren B."/>
        </authorList>
    </citation>
    <scope>NUCLEOTIDE SEQUENCE [LARGE SCALE GENOMIC DNA]</scope>
    <source>
        <strain evidence="4 5">CBS 101466</strain>
    </source>
</reference>
<feature type="region of interest" description="Disordered" evidence="2">
    <location>
        <begin position="31"/>
        <end position="70"/>
    </location>
</feature>
<keyword evidence="5" id="KW-1185">Reference proteome</keyword>
<dbReference type="AlphaFoldDB" id="W2S6A5"/>
<dbReference type="GO" id="GO:0008270">
    <property type="term" value="F:zinc ion binding"/>
    <property type="evidence" value="ECO:0007669"/>
    <property type="project" value="UniProtKB-KW"/>
</dbReference>
<dbReference type="Proteomes" id="UP000030752">
    <property type="component" value="Unassembled WGS sequence"/>
</dbReference>
<dbReference type="InterPro" id="IPR051061">
    <property type="entry name" value="Zinc_finger_trans_reg"/>
</dbReference>
<dbReference type="InterPro" id="IPR036236">
    <property type="entry name" value="Znf_C2H2_sf"/>
</dbReference>
<evidence type="ECO:0000256" key="2">
    <source>
        <dbReference type="SAM" id="MobiDB-lite"/>
    </source>
</evidence>
<keyword evidence="1" id="KW-0862">Zinc</keyword>
<dbReference type="OrthoDB" id="4161685at2759"/>
<dbReference type="VEuPathDB" id="FungiDB:HMPREF1541_02608"/>
<gene>
    <name evidence="4" type="ORF">HMPREF1541_02608</name>
</gene>
<dbReference type="eggNOG" id="KOG1721">
    <property type="taxonomic scope" value="Eukaryota"/>
</dbReference>
<feature type="compositionally biased region" description="Polar residues" evidence="2">
    <location>
        <begin position="262"/>
        <end position="323"/>
    </location>
</feature>
<dbReference type="GO" id="GO:0005634">
    <property type="term" value="C:nucleus"/>
    <property type="evidence" value="ECO:0007669"/>
    <property type="project" value="TreeGrafter"/>
</dbReference>